<reference evidence="14" key="2">
    <citation type="submission" date="2018-05" db="EMBL/GenBank/DDBJ databases">
        <title>OmerRS3 (Oryza meridionalis Reference Sequence Version 3).</title>
        <authorList>
            <person name="Zhang J."/>
            <person name="Kudrna D."/>
            <person name="Lee S."/>
            <person name="Talag J."/>
            <person name="Welchert J."/>
            <person name="Wing R.A."/>
        </authorList>
    </citation>
    <scope>NUCLEOTIDE SEQUENCE [LARGE SCALE GENOMIC DNA]</scope>
    <source>
        <strain evidence="14">cv. OR44</strain>
    </source>
</reference>
<dbReference type="InterPro" id="IPR043519">
    <property type="entry name" value="NT_sf"/>
</dbReference>
<dbReference type="AlphaFoldDB" id="A0A0E0CE28"/>
<dbReference type="GO" id="GO:0010587">
    <property type="term" value="P:miRNA catabolic process"/>
    <property type="evidence" value="ECO:0007669"/>
    <property type="project" value="EnsemblPlants"/>
</dbReference>
<comment type="subcellular location">
    <subcellularLocation>
        <location evidence="3">Cytoplasm</location>
    </subcellularLocation>
</comment>
<evidence type="ECO:0000259" key="13">
    <source>
        <dbReference type="Pfam" id="PF22600"/>
    </source>
</evidence>
<feature type="domain" description="Poly(A) RNA polymerase mitochondrial-like central palm" evidence="13">
    <location>
        <begin position="279"/>
        <end position="409"/>
    </location>
</feature>
<evidence type="ECO:0000256" key="5">
    <source>
        <dbReference type="ARBA" id="ARBA00012472"/>
    </source>
</evidence>
<evidence type="ECO:0000256" key="7">
    <source>
        <dbReference type="ARBA" id="ARBA00022679"/>
    </source>
</evidence>
<feature type="compositionally biased region" description="Acidic residues" evidence="11">
    <location>
        <begin position="197"/>
        <end position="218"/>
    </location>
</feature>
<evidence type="ECO:0000256" key="10">
    <source>
        <dbReference type="ARBA" id="ARBA00049105"/>
    </source>
</evidence>
<dbReference type="STRING" id="40149.A0A0E0CE28"/>
<evidence type="ECO:0000256" key="2">
    <source>
        <dbReference type="ARBA" id="ARBA00001946"/>
    </source>
</evidence>
<dbReference type="FunFam" id="3.30.460.10:FF:000067">
    <property type="entry name" value="Terminal uridylyltransferase cid1"/>
    <property type="match status" value="1"/>
</dbReference>
<dbReference type="Pfam" id="PF03828">
    <property type="entry name" value="PAP_assoc"/>
    <property type="match status" value="1"/>
</dbReference>
<evidence type="ECO:0000256" key="3">
    <source>
        <dbReference type="ARBA" id="ARBA00004496"/>
    </source>
</evidence>
<evidence type="ECO:0000313" key="14">
    <source>
        <dbReference type="EnsemblPlants" id="OMERI02G01020.1"/>
    </source>
</evidence>
<dbReference type="PANTHER" id="PTHR12271">
    <property type="entry name" value="POLY A POLYMERASE CID PAP -RELATED"/>
    <property type="match status" value="1"/>
</dbReference>
<dbReference type="Gene3D" id="1.10.1410.10">
    <property type="match status" value="1"/>
</dbReference>
<dbReference type="GO" id="GO:0031123">
    <property type="term" value="P:RNA 3'-end processing"/>
    <property type="evidence" value="ECO:0007669"/>
    <property type="project" value="TreeGrafter"/>
</dbReference>
<dbReference type="PANTHER" id="PTHR12271:SF53">
    <property type="entry name" value="RNA URIDYLYLTRANSFERASE"/>
    <property type="match status" value="1"/>
</dbReference>
<protein>
    <recommendedName>
        <fullName evidence="5">RNA uridylyltransferase</fullName>
        <ecNumber evidence="5">2.7.7.52</ecNumber>
    </recommendedName>
</protein>
<accession>A0A0E0CE28</accession>
<evidence type="ECO:0000256" key="1">
    <source>
        <dbReference type="ARBA" id="ARBA00001936"/>
    </source>
</evidence>
<feature type="region of interest" description="Disordered" evidence="11">
    <location>
        <begin position="237"/>
        <end position="258"/>
    </location>
</feature>
<dbReference type="Gene3D" id="3.30.460.10">
    <property type="entry name" value="Beta Polymerase, domain 2"/>
    <property type="match status" value="1"/>
</dbReference>
<dbReference type="GO" id="GO:0050265">
    <property type="term" value="F:RNA uridylyltransferase activity"/>
    <property type="evidence" value="ECO:0007669"/>
    <property type="project" value="UniProtKB-EC"/>
</dbReference>
<comment type="similarity">
    <text evidence="4">Belongs to the DNA polymerase type-B-like family.</text>
</comment>
<evidence type="ECO:0000313" key="15">
    <source>
        <dbReference type="Proteomes" id="UP000008021"/>
    </source>
</evidence>
<dbReference type="SUPFAM" id="SSF81301">
    <property type="entry name" value="Nucleotidyltransferase"/>
    <property type="match status" value="1"/>
</dbReference>
<dbReference type="InterPro" id="IPR054708">
    <property type="entry name" value="MTPAP-like_central"/>
</dbReference>
<dbReference type="GO" id="GO:0005737">
    <property type="term" value="C:cytoplasm"/>
    <property type="evidence" value="ECO:0007669"/>
    <property type="project" value="UniProtKB-SubCell"/>
</dbReference>
<comment type="catalytic activity">
    <reaction evidence="10">
        <text>RNA(n) + UTP = RNA(n)-3'-uridine ribonucleotide + diphosphate</text>
        <dbReference type="Rhea" id="RHEA:14785"/>
        <dbReference type="Rhea" id="RHEA-COMP:14527"/>
        <dbReference type="Rhea" id="RHEA-COMP:17348"/>
        <dbReference type="ChEBI" id="CHEBI:33019"/>
        <dbReference type="ChEBI" id="CHEBI:46398"/>
        <dbReference type="ChEBI" id="CHEBI:140395"/>
        <dbReference type="ChEBI" id="CHEBI:173116"/>
        <dbReference type="EC" id="2.7.7.52"/>
    </reaction>
</comment>
<feature type="compositionally biased region" description="Pro residues" evidence="11">
    <location>
        <begin position="247"/>
        <end position="256"/>
    </location>
</feature>
<evidence type="ECO:0000256" key="8">
    <source>
        <dbReference type="ARBA" id="ARBA00022723"/>
    </source>
</evidence>
<dbReference type="eggNOG" id="KOG2277">
    <property type="taxonomic scope" value="Eukaryota"/>
</dbReference>
<dbReference type="EC" id="2.7.7.52" evidence="5"/>
<dbReference type="HOGENOM" id="CLU_464143_0_0_1"/>
<evidence type="ECO:0000256" key="11">
    <source>
        <dbReference type="SAM" id="MobiDB-lite"/>
    </source>
</evidence>
<keyword evidence="9" id="KW-0460">Magnesium</keyword>
<keyword evidence="7" id="KW-0808">Transferase</keyword>
<keyword evidence="15" id="KW-1185">Reference proteome</keyword>
<dbReference type="GO" id="GO:0006397">
    <property type="term" value="P:mRNA processing"/>
    <property type="evidence" value="ECO:0007669"/>
    <property type="project" value="EnsemblPlants"/>
</dbReference>
<keyword evidence="8" id="KW-0479">Metal-binding</keyword>
<organism evidence="14">
    <name type="scientific">Oryza meridionalis</name>
    <dbReference type="NCBI Taxonomy" id="40149"/>
    <lineage>
        <taxon>Eukaryota</taxon>
        <taxon>Viridiplantae</taxon>
        <taxon>Streptophyta</taxon>
        <taxon>Embryophyta</taxon>
        <taxon>Tracheophyta</taxon>
        <taxon>Spermatophyta</taxon>
        <taxon>Magnoliopsida</taxon>
        <taxon>Liliopsida</taxon>
        <taxon>Poales</taxon>
        <taxon>Poaceae</taxon>
        <taxon>BOP clade</taxon>
        <taxon>Oryzoideae</taxon>
        <taxon>Oryzeae</taxon>
        <taxon>Oryzinae</taxon>
        <taxon>Oryza</taxon>
    </lineage>
</organism>
<proteinExistence type="inferred from homology"/>
<evidence type="ECO:0000256" key="4">
    <source>
        <dbReference type="ARBA" id="ARBA00008593"/>
    </source>
</evidence>
<dbReference type="GO" id="GO:0000289">
    <property type="term" value="P:nuclear-transcribed mRNA poly(A) tail shortening"/>
    <property type="evidence" value="ECO:0007669"/>
    <property type="project" value="EnsemblPlants"/>
</dbReference>
<evidence type="ECO:0000256" key="6">
    <source>
        <dbReference type="ARBA" id="ARBA00022490"/>
    </source>
</evidence>
<dbReference type="EnsemblPlants" id="OMERI02G01020.1">
    <property type="protein sequence ID" value="OMERI02G01020.1"/>
    <property type="gene ID" value="OMERI02G01020"/>
</dbReference>
<dbReference type="GO" id="GO:0046872">
    <property type="term" value="F:metal ion binding"/>
    <property type="evidence" value="ECO:0007669"/>
    <property type="project" value="UniProtKB-KW"/>
</dbReference>
<dbReference type="Proteomes" id="UP000008021">
    <property type="component" value="Chromosome 2"/>
</dbReference>
<dbReference type="CDD" id="cd05402">
    <property type="entry name" value="NT_PAP_TUTase"/>
    <property type="match status" value="1"/>
</dbReference>
<reference evidence="14" key="1">
    <citation type="submission" date="2015-04" db="UniProtKB">
        <authorList>
            <consortium name="EnsemblPlants"/>
        </authorList>
    </citation>
    <scope>IDENTIFICATION</scope>
</reference>
<keyword evidence="6" id="KW-0963">Cytoplasm</keyword>
<comment type="cofactor">
    <cofactor evidence="2">
        <name>Mg(2+)</name>
        <dbReference type="ChEBI" id="CHEBI:18420"/>
    </cofactor>
</comment>
<evidence type="ECO:0000256" key="9">
    <source>
        <dbReference type="ARBA" id="ARBA00022842"/>
    </source>
</evidence>
<feature type="region of interest" description="Disordered" evidence="11">
    <location>
        <begin position="78"/>
        <end position="107"/>
    </location>
</feature>
<dbReference type="GO" id="GO:1900369">
    <property type="term" value="P:negative regulation of post-transcriptional gene silencing by regulatory ncRNA"/>
    <property type="evidence" value="ECO:0007669"/>
    <property type="project" value="EnsemblPlants"/>
</dbReference>
<comment type="cofactor">
    <cofactor evidence="1">
        <name>Mn(2+)</name>
        <dbReference type="ChEBI" id="CHEBI:29035"/>
    </cofactor>
</comment>
<feature type="compositionally biased region" description="Pro residues" evidence="11">
    <location>
        <begin position="78"/>
        <end position="95"/>
    </location>
</feature>
<feature type="domain" description="PAP-associated" evidence="12">
    <location>
        <begin position="497"/>
        <end position="556"/>
    </location>
</feature>
<dbReference type="Pfam" id="PF22600">
    <property type="entry name" value="MTPAP-like_central"/>
    <property type="match status" value="1"/>
</dbReference>
<dbReference type="Gramene" id="OMERI02G01020.1">
    <property type="protein sequence ID" value="OMERI02G01020.1"/>
    <property type="gene ID" value="OMERI02G01020"/>
</dbReference>
<dbReference type="SUPFAM" id="SSF81631">
    <property type="entry name" value="PAP/OAS1 substrate-binding domain"/>
    <property type="match status" value="1"/>
</dbReference>
<feature type="region of interest" description="Disordered" evidence="11">
    <location>
        <begin position="174"/>
        <end position="219"/>
    </location>
</feature>
<evidence type="ECO:0000259" key="12">
    <source>
        <dbReference type="Pfam" id="PF03828"/>
    </source>
</evidence>
<dbReference type="InterPro" id="IPR002058">
    <property type="entry name" value="PAP_assoc"/>
</dbReference>
<sequence length="599" mass="66287">MAGGDPVRRRRHLADDGFFRFLLPAPKPATTTTTSPPPAALLLAPPHRLIAPAVPLPKPPRPEERLFIVPPTRPSWLPPLSIPPPAPPPPPPTRCPPRRMGNGGGGGGCFGGRSGVVGWRYGGFVGNGGRRGFERRRVGGGFVGTANAGEAIGGERRAVVRKREKKVWVAVEKKGEDCSGGDEDQAAMGAGYAGGDERDEQVDVDDDEQDDGDADDPFDVAADHDLLAVVADGAGSEKPMEQLGSPPDQPPPPPPRQIVGTRRWWVERRHDNDAFTPGLLSLYESLKPSEEHKAKQRQLIESLTNSVSKEWPNAQLHLYGSCANSFGTSHSDVDVCLEIDIAAEENIAELLLALAETLRKDDFDNVEAITSARVPIVKIADPGSDLSCDICVNNLFAVANTKLLKDYAQIDERLLQLAFIVKHWAKLRGVNETYRGTLSSYAYVLMCISFLQQREPKILPCLQEMEPTYTTVVDGTECAYFDEVDQLQDFGAENKESIAELLWAFFHYWAFHHDYRNDVISVRMGNTISKQEKNWTTRVGNDRHLICIEDPFESSHDLGRAVDRQTIRVLREEFERAATILQYDDDPCVALFEPYDYES</sequence>
<dbReference type="FunFam" id="1.10.1410.10:FF:000018">
    <property type="entry name" value="Terminal uridylyltransferase cid1"/>
    <property type="match status" value="1"/>
</dbReference>
<name>A0A0E0CE28_9ORYZ</name>